<name>A0A183GRR9_HELPZ</name>
<protein>
    <submittedName>
        <fullName evidence="1 3">Uncharacterized protein</fullName>
    </submittedName>
</protein>
<sequence length="147" mass="17284">MDTREMESAMWPTRRHYWDSTGFPRTNSSSNVYPRAIFVTCLPQLLTRYAQLSIRLISNSSRQHFLLVWDTAPRRRHVSNSNRMPILSSERHDPFRIPCCLAYHKKSTDLWLPMSSLPSTTPSGPHQLSLFRRRMTRYAFAQTTLRV</sequence>
<evidence type="ECO:0000313" key="1">
    <source>
        <dbReference type="EMBL" id="VDP50939.1"/>
    </source>
</evidence>
<evidence type="ECO:0000313" key="2">
    <source>
        <dbReference type="Proteomes" id="UP000050761"/>
    </source>
</evidence>
<dbReference type="AlphaFoldDB" id="A0A183GRR9"/>
<keyword evidence="2" id="KW-1185">Reference proteome</keyword>
<proteinExistence type="predicted"/>
<dbReference type="Proteomes" id="UP000050761">
    <property type="component" value="Unassembled WGS sequence"/>
</dbReference>
<accession>A0A3P8HY37</accession>
<organism evidence="2 3">
    <name type="scientific">Heligmosomoides polygyrus</name>
    <name type="common">Parasitic roundworm</name>
    <dbReference type="NCBI Taxonomy" id="6339"/>
    <lineage>
        <taxon>Eukaryota</taxon>
        <taxon>Metazoa</taxon>
        <taxon>Ecdysozoa</taxon>
        <taxon>Nematoda</taxon>
        <taxon>Chromadorea</taxon>
        <taxon>Rhabditida</taxon>
        <taxon>Rhabditina</taxon>
        <taxon>Rhabditomorpha</taxon>
        <taxon>Strongyloidea</taxon>
        <taxon>Heligmosomidae</taxon>
        <taxon>Heligmosomoides</taxon>
    </lineage>
</organism>
<accession>A0A183GRR9</accession>
<dbReference type="WBParaSite" id="HPBE_0002538901-mRNA-1">
    <property type="protein sequence ID" value="HPBE_0002538901-mRNA-1"/>
    <property type="gene ID" value="HPBE_0002538901"/>
</dbReference>
<gene>
    <name evidence="1" type="ORF">HPBE_LOCUS25388</name>
</gene>
<reference evidence="3" key="2">
    <citation type="submission" date="2019-09" db="UniProtKB">
        <authorList>
            <consortium name="WormBaseParasite"/>
        </authorList>
    </citation>
    <scope>IDENTIFICATION</scope>
</reference>
<evidence type="ECO:0000313" key="3">
    <source>
        <dbReference type="WBParaSite" id="HPBE_0002538901-mRNA-1"/>
    </source>
</evidence>
<reference evidence="1 2" key="1">
    <citation type="submission" date="2018-11" db="EMBL/GenBank/DDBJ databases">
        <authorList>
            <consortium name="Pathogen Informatics"/>
        </authorList>
    </citation>
    <scope>NUCLEOTIDE SEQUENCE [LARGE SCALE GENOMIC DNA]</scope>
</reference>
<dbReference type="EMBL" id="UZAH01037824">
    <property type="protein sequence ID" value="VDP50939.1"/>
    <property type="molecule type" value="Genomic_DNA"/>
</dbReference>